<dbReference type="Gene3D" id="3.40.50.720">
    <property type="entry name" value="NAD(P)-binding Rossmann-like Domain"/>
    <property type="match status" value="1"/>
</dbReference>
<evidence type="ECO:0000256" key="2">
    <source>
        <dbReference type="ARBA" id="ARBA00023002"/>
    </source>
</evidence>
<evidence type="ECO:0000259" key="6">
    <source>
        <dbReference type="Pfam" id="PF02894"/>
    </source>
</evidence>
<reference evidence="7 8" key="1">
    <citation type="submission" date="2014-12" db="EMBL/GenBank/DDBJ databases">
        <title>Draft genome sequences of 29 type strains of Enterococci.</title>
        <authorList>
            <person name="Zhong Z."/>
            <person name="Sun Z."/>
            <person name="Liu W."/>
            <person name="Zhang W."/>
            <person name="Zhang H."/>
        </authorList>
    </citation>
    <scope>NUCLEOTIDE SEQUENCE [LARGE SCALE GENOMIC DNA]</scope>
    <source>
        <strain evidence="7 8">DSM 22801</strain>
    </source>
</reference>
<evidence type="ECO:0000313" key="8">
    <source>
        <dbReference type="Proteomes" id="UP000183039"/>
    </source>
</evidence>
<dbReference type="Pfam" id="PF01408">
    <property type="entry name" value="GFO_IDH_MocA"/>
    <property type="match status" value="1"/>
</dbReference>
<dbReference type="EC" id="1.1.1.369" evidence="4"/>
<dbReference type="SUPFAM" id="SSF51735">
    <property type="entry name" value="NAD(P)-binding Rossmann-fold domains"/>
    <property type="match status" value="1"/>
</dbReference>
<keyword evidence="2 4" id="KW-0560">Oxidoreductase</keyword>
<gene>
    <name evidence="4" type="primary">iolG</name>
    <name evidence="7" type="ORF">RV15_GL001093</name>
</gene>
<dbReference type="InterPro" id="IPR036291">
    <property type="entry name" value="NAD(P)-bd_dom_sf"/>
</dbReference>
<protein>
    <recommendedName>
        <fullName evidence="4">Inositol 2-dehydrogenase/D-chiro-inositol 3-dehydrogenase</fullName>
        <ecNumber evidence="4">1.1.1.18</ecNumber>
        <ecNumber evidence="4">1.1.1.369</ecNumber>
    </recommendedName>
    <alternativeName>
        <fullName evidence="4">Myo-inositol 2-dehydrogenase/D-chiro-inositol 3-dehydrogenase</fullName>
        <shortName evidence="4">MI 2-dehydrogenase/DCI 3-dehydrogenase</shortName>
    </alternativeName>
</protein>
<evidence type="ECO:0000259" key="5">
    <source>
        <dbReference type="Pfam" id="PF01408"/>
    </source>
</evidence>
<organism evidence="7 8">
    <name type="scientific">Enterococcus silesiacus</name>
    <dbReference type="NCBI Taxonomy" id="332949"/>
    <lineage>
        <taxon>Bacteria</taxon>
        <taxon>Bacillati</taxon>
        <taxon>Bacillota</taxon>
        <taxon>Bacilli</taxon>
        <taxon>Lactobacillales</taxon>
        <taxon>Enterococcaceae</taxon>
        <taxon>Enterococcus</taxon>
    </lineage>
</organism>
<sequence length="360" mass="40385">MKANTTVSIKELVRQVCEKIENGGNTMDLKVGVIGTGAIGIEHIRRINEKVQGAYVTAVSDINVTQAQSLADQIDAVFFETGEELIASANVDIVVVTSWDPTHEKYVLEAIKHKKYVFCEKPLATDSAGCKRIVDAEIAAGKKLVQVGFMRRYDRGYIELKQAIETKKFGEPLMLHCAHRNPTADENYHTPMAIINTGIHEIDALRWLLQEDYVSAQMIMPKQTSFTHEKLHDPQMLILETTSGIHIDLEIFVNCQFGYDIKCEVVCETGEIGLEDPAYTHVKSKGKNYTKIALDWQTRFIEAYDYEFELWIRSIQSGELTGPTAWDGYVAAVTMDACGQARDTGERALIQLPDCPSLYK</sequence>
<dbReference type="HAMAP" id="MF_01671">
    <property type="entry name" value="IolG"/>
    <property type="match status" value="1"/>
</dbReference>
<comment type="catalytic activity">
    <reaction evidence="4">
        <text>1D-chiro-inositol + NAD(+) = scyllo-inosine + NADH + H(+)</text>
        <dbReference type="Rhea" id="RHEA:25832"/>
        <dbReference type="ChEBI" id="CHEBI:15378"/>
        <dbReference type="ChEBI" id="CHEBI:27372"/>
        <dbReference type="ChEBI" id="CHEBI:50920"/>
        <dbReference type="ChEBI" id="CHEBI:57540"/>
        <dbReference type="ChEBI" id="CHEBI:57945"/>
        <dbReference type="EC" id="1.1.1.369"/>
    </reaction>
</comment>
<comment type="catalytic activity">
    <reaction evidence="4">
        <text>myo-inositol + NAD(+) = scyllo-inosose + NADH + H(+)</text>
        <dbReference type="Rhea" id="RHEA:16949"/>
        <dbReference type="ChEBI" id="CHEBI:15378"/>
        <dbReference type="ChEBI" id="CHEBI:17268"/>
        <dbReference type="ChEBI" id="CHEBI:17811"/>
        <dbReference type="ChEBI" id="CHEBI:57540"/>
        <dbReference type="ChEBI" id="CHEBI:57945"/>
        <dbReference type="EC" id="1.1.1.18"/>
    </reaction>
</comment>
<dbReference type="GO" id="GO:0000166">
    <property type="term" value="F:nucleotide binding"/>
    <property type="evidence" value="ECO:0007669"/>
    <property type="project" value="InterPro"/>
</dbReference>
<dbReference type="AlphaFoldDB" id="A0AA91GD81"/>
<comment type="function">
    <text evidence="4">Involved in the oxidation of myo-inositol (MI) and D-chiro-inositol (DCI) to 2-keto-myo-inositol (2KMI or 2-inosose) and 1-keto-D-chiro-inositol (1KDCI), respectively.</text>
</comment>
<name>A0AA91GD81_9ENTE</name>
<feature type="domain" description="Gfo/Idh/MocA-like oxidoreductase N-terminal" evidence="5">
    <location>
        <begin position="29"/>
        <end position="149"/>
    </location>
</feature>
<dbReference type="PANTHER" id="PTHR43593">
    <property type="match status" value="1"/>
</dbReference>
<comment type="subunit">
    <text evidence="4">Homotetramer.</text>
</comment>
<dbReference type="EMBL" id="JXLC01000019">
    <property type="protein sequence ID" value="OJG90402.1"/>
    <property type="molecule type" value="Genomic_DNA"/>
</dbReference>
<dbReference type="InterPro" id="IPR004104">
    <property type="entry name" value="Gfo/Idh/MocA-like_OxRdtase_C"/>
</dbReference>
<comment type="caution">
    <text evidence="7">The sequence shown here is derived from an EMBL/GenBank/DDBJ whole genome shotgun (WGS) entry which is preliminary data.</text>
</comment>
<dbReference type="Proteomes" id="UP000183039">
    <property type="component" value="Unassembled WGS sequence"/>
</dbReference>
<proteinExistence type="inferred from homology"/>
<dbReference type="InterPro" id="IPR023794">
    <property type="entry name" value="MI/DCI_dehydrogenase"/>
</dbReference>
<dbReference type="GO" id="GO:0019310">
    <property type="term" value="P:inositol catabolic process"/>
    <property type="evidence" value="ECO:0007669"/>
    <property type="project" value="UniProtKB-UniRule"/>
</dbReference>
<evidence type="ECO:0000313" key="7">
    <source>
        <dbReference type="EMBL" id="OJG90402.1"/>
    </source>
</evidence>
<dbReference type="InterPro" id="IPR000683">
    <property type="entry name" value="Gfo/Idh/MocA-like_OxRdtase_N"/>
</dbReference>
<accession>A0AA91GD81</accession>
<comment type="similarity">
    <text evidence="1 4">Belongs to the Gfo/Idh/MocA family.</text>
</comment>
<evidence type="ECO:0000256" key="3">
    <source>
        <dbReference type="ARBA" id="ARBA00023027"/>
    </source>
</evidence>
<dbReference type="Gene3D" id="3.30.360.10">
    <property type="entry name" value="Dihydrodipicolinate Reductase, domain 2"/>
    <property type="match status" value="1"/>
</dbReference>
<dbReference type="GO" id="GO:0050112">
    <property type="term" value="F:inositol 2-dehydrogenase (NAD+) activity"/>
    <property type="evidence" value="ECO:0007669"/>
    <property type="project" value="UniProtKB-UniRule"/>
</dbReference>
<dbReference type="PANTHER" id="PTHR43593:SF1">
    <property type="entry name" value="INOSITOL 2-DEHYDROGENASE"/>
    <property type="match status" value="1"/>
</dbReference>
<keyword evidence="3 4" id="KW-0520">NAD</keyword>
<evidence type="ECO:0000256" key="1">
    <source>
        <dbReference type="ARBA" id="ARBA00010928"/>
    </source>
</evidence>
<feature type="domain" description="Gfo/Idh/MocA-like oxidoreductase C-terminal" evidence="6">
    <location>
        <begin position="161"/>
        <end position="346"/>
    </location>
</feature>
<evidence type="ECO:0000256" key="4">
    <source>
        <dbReference type="HAMAP-Rule" id="MF_01671"/>
    </source>
</evidence>
<comment type="pathway">
    <text evidence="4">Polyol metabolism; myo-inositol degradation into acetyl-CoA; acetyl-CoA from myo-inositol: step 1/7.</text>
</comment>
<dbReference type="SUPFAM" id="SSF55347">
    <property type="entry name" value="Glyceraldehyde-3-phosphate dehydrogenase-like, C-terminal domain"/>
    <property type="match status" value="1"/>
</dbReference>
<dbReference type="EC" id="1.1.1.18" evidence="4"/>
<dbReference type="InterPro" id="IPR050424">
    <property type="entry name" value="Gfo-Idh-MocA_inositol_DH"/>
</dbReference>
<dbReference type="Pfam" id="PF02894">
    <property type="entry name" value="GFO_IDH_MocA_C"/>
    <property type="match status" value="1"/>
</dbReference>